<reference evidence="4 5" key="1">
    <citation type="journal article" date="2016" name="Genome Announc.">
        <title>Draft Genome Sequence of the Anaerobic Ammonium-Oxidizing Bacterium 'Candidatus Brocadia sp. 40'.</title>
        <authorList>
            <person name="Ali M."/>
            <person name="Haroon M.F."/>
            <person name="Narita Y."/>
            <person name="Zhang L."/>
            <person name="Rangel Shaw D."/>
            <person name="Okabe S."/>
            <person name="Saikaly P.E."/>
        </authorList>
    </citation>
    <scope>NUCLEOTIDE SEQUENCE [LARGE SCALE GENOMIC DNA]</scope>
    <source>
        <strain evidence="4 5">40</strain>
    </source>
</reference>
<dbReference type="Proteomes" id="UP000242219">
    <property type="component" value="Unassembled WGS sequence"/>
</dbReference>
<evidence type="ECO:0000259" key="3">
    <source>
        <dbReference type="PROSITE" id="PS51112"/>
    </source>
</evidence>
<accession>A0A1V6LZM5</accession>
<keyword evidence="5" id="KW-1185">Reference proteome</keyword>
<dbReference type="PANTHER" id="PTHR11060:SF0">
    <property type="entry name" value="PROTEIN MEMO1"/>
    <property type="match status" value="1"/>
</dbReference>
<gene>
    <name evidence="4" type="ORF">BIY37_07525</name>
</gene>
<organism evidence="4 5">
    <name type="scientific">Candidatus Brocadia sapporoensis</name>
    <dbReference type="NCBI Taxonomy" id="392547"/>
    <lineage>
        <taxon>Bacteria</taxon>
        <taxon>Pseudomonadati</taxon>
        <taxon>Planctomycetota</taxon>
        <taxon>Candidatus Brocadiia</taxon>
        <taxon>Candidatus Brocadiales</taxon>
        <taxon>Candidatus Brocadiaceae</taxon>
        <taxon>Candidatus Brocadia</taxon>
    </lineage>
</organism>
<dbReference type="InterPro" id="IPR002733">
    <property type="entry name" value="AMMECR1_domain"/>
</dbReference>
<dbReference type="Pfam" id="PF01875">
    <property type="entry name" value="Memo"/>
    <property type="match status" value="1"/>
</dbReference>
<sequence length="531" mass="59449">MKLVYILLILFIILSNSPTLLAQTELIEVWEPQAAGRFYPDNETILKDQINSFFKTVPAPALNGRPVAIISPHAGYQYSGQVAAYGYNAIKGIDYSRVIVLSPSHFRNGKRFRGVSILKTKGFKTPLGIIPVDQDACNQLLDNSKNKPANSSRKGIPLFGTYEGAYLGEHSLETQLPFLQMSLNAFQLVPIMVGLLIEDDFDRIADAIRPLIDEKTLLVISSDFTHFGEGYGYTPFKKDIEKNIAAMDYGAFEKIRNKDFEGLKKYRKETGINACGIMPIQLLLKLLPDTVSGEVLKYDTSGHQSHNFSYSVSYASIIFTKPAGTKSGRILPEKEILETRQISLTKEEKSLLLSLARNTLETYAKTGIPPKPNQINSQLTPNLKEKCGVFVTLKKHGRLRGCIGYLLPRAPLFQEVIENTINSSFCDRRFNPIEANEVSDITIEISVLSFPKRIIKPDDFDVGKEGILIRKGHSSAVFLPQVAIEQGWDRAETLSHLCQKAGLLRDTWKGTDMEFYTFTADVFHESPKSRI</sequence>
<dbReference type="NCBIfam" id="TIGR04336">
    <property type="entry name" value="AmmeMemoSam_B"/>
    <property type="match status" value="1"/>
</dbReference>
<dbReference type="Gene3D" id="3.30.1490.150">
    <property type="entry name" value="Hypothetical protein ph0010, domain 2"/>
    <property type="match status" value="1"/>
</dbReference>
<dbReference type="RefSeq" id="WP_070067205.1">
    <property type="nucleotide sequence ID" value="NZ_MJUW02000081.1"/>
</dbReference>
<dbReference type="NCBIfam" id="TIGR00296">
    <property type="entry name" value="TIGR00296 family protein"/>
    <property type="match status" value="1"/>
</dbReference>
<evidence type="ECO:0000313" key="4">
    <source>
        <dbReference type="EMBL" id="OQD45622.1"/>
    </source>
</evidence>
<dbReference type="Gene3D" id="3.40.830.10">
    <property type="entry name" value="LigB-like"/>
    <property type="match status" value="1"/>
</dbReference>
<dbReference type="InterPro" id="IPR002737">
    <property type="entry name" value="MEMO1_fam"/>
</dbReference>
<dbReference type="SUPFAM" id="SSF143447">
    <property type="entry name" value="AMMECR1-like"/>
    <property type="match status" value="1"/>
</dbReference>
<proteinExistence type="inferred from homology"/>
<dbReference type="InterPro" id="IPR027623">
    <property type="entry name" value="AmmeMemoSam_A"/>
</dbReference>
<dbReference type="EMBL" id="MJUW02000081">
    <property type="protein sequence ID" value="OQD45622.1"/>
    <property type="molecule type" value="Genomic_DNA"/>
</dbReference>
<dbReference type="NCBIfam" id="TIGR04335">
    <property type="entry name" value="AmmeMemoSam_A"/>
    <property type="match status" value="1"/>
</dbReference>
<comment type="similarity">
    <text evidence="1 2">Belongs to the MEMO1 family.</text>
</comment>
<dbReference type="PANTHER" id="PTHR11060">
    <property type="entry name" value="PROTEIN MEMO1"/>
    <property type="match status" value="1"/>
</dbReference>
<evidence type="ECO:0000313" key="5">
    <source>
        <dbReference type="Proteomes" id="UP000242219"/>
    </source>
</evidence>
<dbReference type="HAMAP" id="MF_00055">
    <property type="entry name" value="MEMO1"/>
    <property type="match status" value="1"/>
</dbReference>
<feature type="domain" description="AMMECR1" evidence="3">
    <location>
        <begin position="347"/>
        <end position="531"/>
    </location>
</feature>
<dbReference type="CDD" id="cd07361">
    <property type="entry name" value="MEMO_like"/>
    <property type="match status" value="1"/>
</dbReference>
<dbReference type="Gene3D" id="3.30.700.20">
    <property type="entry name" value="Hypothetical protein ph0010, domain 1"/>
    <property type="match status" value="1"/>
</dbReference>
<protein>
    <recommendedName>
        <fullName evidence="2">MEMO1 family protein BIY37_07525</fullName>
    </recommendedName>
</protein>
<evidence type="ECO:0000256" key="2">
    <source>
        <dbReference type="HAMAP-Rule" id="MF_00055"/>
    </source>
</evidence>
<name>A0A1V6LZM5_9BACT</name>
<dbReference type="InterPro" id="IPR036071">
    <property type="entry name" value="AMMECR1_dom_sf"/>
</dbReference>
<comment type="caution">
    <text evidence="4">The sequence shown here is derived from an EMBL/GenBank/DDBJ whole genome shotgun (WGS) entry which is preliminary data.</text>
</comment>
<dbReference type="PROSITE" id="PS51112">
    <property type="entry name" value="AMMECR1"/>
    <property type="match status" value="1"/>
</dbReference>
<dbReference type="InterPro" id="IPR023473">
    <property type="entry name" value="AMMECR1"/>
</dbReference>
<dbReference type="InterPro" id="IPR027485">
    <property type="entry name" value="AMMECR1_N"/>
</dbReference>
<evidence type="ECO:0000256" key="1">
    <source>
        <dbReference type="ARBA" id="ARBA00006315"/>
    </source>
</evidence>
<dbReference type="AlphaFoldDB" id="A0A1V6LZM5"/>
<dbReference type="Pfam" id="PF01871">
    <property type="entry name" value="AMMECR1"/>
    <property type="match status" value="1"/>
</dbReference>